<organism evidence="2 3">
    <name type="scientific">Monilinia fructigena</name>
    <dbReference type="NCBI Taxonomy" id="38457"/>
    <lineage>
        <taxon>Eukaryota</taxon>
        <taxon>Fungi</taxon>
        <taxon>Dikarya</taxon>
        <taxon>Ascomycota</taxon>
        <taxon>Pezizomycotina</taxon>
        <taxon>Leotiomycetes</taxon>
        <taxon>Helotiales</taxon>
        <taxon>Sclerotiniaceae</taxon>
        <taxon>Monilinia</taxon>
    </lineage>
</organism>
<dbReference type="OrthoDB" id="437457at2759"/>
<comment type="caution">
    <text evidence="2">The sequence shown here is derived from an EMBL/GenBank/DDBJ whole genome shotgun (WGS) entry which is preliminary data.</text>
</comment>
<evidence type="ECO:0000256" key="1">
    <source>
        <dbReference type="SAM" id="MobiDB-lite"/>
    </source>
</evidence>
<dbReference type="EMBL" id="QKRW01000002">
    <property type="protein sequence ID" value="RAL68256.1"/>
    <property type="molecule type" value="Genomic_DNA"/>
</dbReference>
<dbReference type="Proteomes" id="UP000249056">
    <property type="component" value="Unassembled WGS sequence"/>
</dbReference>
<protein>
    <submittedName>
        <fullName evidence="2">Uncharacterized protein</fullName>
    </submittedName>
</protein>
<accession>A0A395J7L3</accession>
<feature type="region of interest" description="Disordered" evidence="1">
    <location>
        <begin position="1"/>
        <end position="20"/>
    </location>
</feature>
<name>A0A395J7L3_9HELO</name>
<dbReference type="AlphaFoldDB" id="A0A395J7L3"/>
<sequence length="92" mass="10412">MHMEGLFSTPDISPFPTYGPGDRFDPEQLIVEPYRIERARNINHKLAVYMRDNFGSDGSKMTQSANKITTKKITHDCKGPLLVVSMEEQSVP</sequence>
<gene>
    <name evidence="2" type="ORF">DID88_008956</name>
</gene>
<evidence type="ECO:0000313" key="3">
    <source>
        <dbReference type="Proteomes" id="UP000249056"/>
    </source>
</evidence>
<keyword evidence="3" id="KW-1185">Reference proteome</keyword>
<proteinExistence type="predicted"/>
<reference evidence="2 3" key="1">
    <citation type="submission" date="2018-06" db="EMBL/GenBank/DDBJ databases">
        <title>Genome Sequence of the Brown Rot Fungal Pathogen Monilinia fructigena.</title>
        <authorList>
            <person name="Landi L."/>
            <person name="De Miccolis Angelini R.M."/>
            <person name="Pollastro S."/>
            <person name="Abate D."/>
            <person name="Faretra F."/>
            <person name="Romanazzi G."/>
        </authorList>
    </citation>
    <scope>NUCLEOTIDE SEQUENCE [LARGE SCALE GENOMIC DNA]</scope>
    <source>
        <strain evidence="2 3">Mfrg269</strain>
    </source>
</reference>
<evidence type="ECO:0000313" key="2">
    <source>
        <dbReference type="EMBL" id="RAL68256.1"/>
    </source>
</evidence>